<keyword evidence="3" id="KW-0808">Transferase</keyword>
<dbReference type="EMBL" id="BQNB010009823">
    <property type="protein sequence ID" value="GJS68891.1"/>
    <property type="molecule type" value="Genomic_DNA"/>
</dbReference>
<protein>
    <submittedName>
        <fullName evidence="3">Reverse transcriptase domain-containing protein</fullName>
    </submittedName>
</protein>
<gene>
    <name evidence="3" type="ORF">Tco_0683456</name>
</gene>
<reference evidence="3" key="1">
    <citation type="journal article" date="2022" name="Int. J. Mol. Sci.">
        <title>Draft Genome of Tanacetum Coccineum: Genomic Comparison of Closely Related Tanacetum-Family Plants.</title>
        <authorList>
            <person name="Yamashiro T."/>
            <person name="Shiraishi A."/>
            <person name="Nakayama K."/>
            <person name="Satake H."/>
        </authorList>
    </citation>
    <scope>NUCLEOTIDE SEQUENCE</scope>
</reference>
<keyword evidence="3" id="KW-0695">RNA-directed DNA polymerase</keyword>
<evidence type="ECO:0000259" key="2">
    <source>
        <dbReference type="Pfam" id="PF03732"/>
    </source>
</evidence>
<keyword evidence="3" id="KW-0548">Nucleotidyltransferase</keyword>
<name>A0ABQ4XUP7_9ASTR</name>
<feature type="compositionally biased region" description="Gly residues" evidence="1">
    <location>
        <begin position="49"/>
        <end position="72"/>
    </location>
</feature>
<evidence type="ECO:0000256" key="1">
    <source>
        <dbReference type="SAM" id="MobiDB-lite"/>
    </source>
</evidence>
<keyword evidence="4" id="KW-1185">Reference proteome</keyword>
<evidence type="ECO:0000313" key="3">
    <source>
        <dbReference type="EMBL" id="GJS68891.1"/>
    </source>
</evidence>
<accession>A0ABQ4XUP7</accession>
<dbReference type="Pfam" id="PF03732">
    <property type="entry name" value="Retrotrans_gag"/>
    <property type="match status" value="1"/>
</dbReference>
<comment type="caution">
    <text evidence="3">The sequence shown here is derived from an EMBL/GenBank/DDBJ whole genome shotgun (WGS) entry which is preliminary data.</text>
</comment>
<feature type="region of interest" description="Disordered" evidence="1">
    <location>
        <begin position="37"/>
        <end position="82"/>
    </location>
</feature>
<dbReference type="Proteomes" id="UP001151760">
    <property type="component" value="Unassembled WGS sequence"/>
</dbReference>
<organism evidence="3 4">
    <name type="scientific">Tanacetum coccineum</name>
    <dbReference type="NCBI Taxonomy" id="301880"/>
    <lineage>
        <taxon>Eukaryota</taxon>
        <taxon>Viridiplantae</taxon>
        <taxon>Streptophyta</taxon>
        <taxon>Embryophyta</taxon>
        <taxon>Tracheophyta</taxon>
        <taxon>Spermatophyta</taxon>
        <taxon>Magnoliopsida</taxon>
        <taxon>eudicotyledons</taxon>
        <taxon>Gunneridae</taxon>
        <taxon>Pentapetalae</taxon>
        <taxon>asterids</taxon>
        <taxon>campanulids</taxon>
        <taxon>Asterales</taxon>
        <taxon>Asteraceae</taxon>
        <taxon>Asteroideae</taxon>
        <taxon>Anthemideae</taxon>
        <taxon>Anthemidinae</taxon>
        <taxon>Tanacetum</taxon>
    </lineage>
</organism>
<feature type="domain" description="Retrotransposon gag" evidence="2">
    <location>
        <begin position="133"/>
        <end position="231"/>
    </location>
</feature>
<proteinExistence type="predicted"/>
<dbReference type="GO" id="GO:0003964">
    <property type="term" value="F:RNA-directed DNA polymerase activity"/>
    <property type="evidence" value="ECO:0007669"/>
    <property type="project" value="UniProtKB-KW"/>
</dbReference>
<dbReference type="InterPro" id="IPR005162">
    <property type="entry name" value="Retrotrans_gag_dom"/>
</dbReference>
<evidence type="ECO:0000313" key="4">
    <source>
        <dbReference type="Proteomes" id="UP001151760"/>
    </source>
</evidence>
<sequence>MTITRSGMTPKAIEELINRRVEEALAAHEVTRAANALEAENQSQNSSDGGNGNGGNGDGENGNGKNENGGNGNPNENGRGDRLVSRECTYQDFMKCQPLNFKGTEGVIGLIRWFEKMETVFHISNYSEKSQVKYATCTLLNSALTWWNSHKRTIGTEAAFAMSWRELMKLMTEVYCPRNEVQKMETELWNLIVKNNDLAAYTQRFQELTMMCTKMVPEEEDQVKKFIGGLPNNIQGNVIAAEPTRLQDAVLET</sequence>
<reference evidence="3" key="2">
    <citation type="submission" date="2022-01" db="EMBL/GenBank/DDBJ databases">
        <authorList>
            <person name="Yamashiro T."/>
            <person name="Shiraishi A."/>
            <person name="Satake H."/>
            <person name="Nakayama K."/>
        </authorList>
    </citation>
    <scope>NUCLEOTIDE SEQUENCE</scope>
</reference>